<dbReference type="Pfam" id="PF18803">
    <property type="entry name" value="CxC2"/>
    <property type="match status" value="1"/>
</dbReference>
<proteinExistence type="predicted"/>
<organism evidence="2 3">
    <name type="scientific">Lentinula raphanica</name>
    <dbReference type="NCBI Taxonomy" id="153919"/>
    <lineage>
        <taxon>Eukaryota</taxon>
        <taxon>Fungi</taxon>
        <taxon>Dikarya</taxon>
        <taxon>Basidiomycota</taxon>
        <taxon>Agaricomycotina</taxon>
        <taxon>Agaricomycetes</taxon>
        <taxon>Agaricomycetidae</taxon>
        <taxon>Agaricales</taxon>
        <taxon>Marasmiineae</taxon>
        <taxon>Omphalotaceae</taxon>
        <taxon>Lentinula</taxon>
    </lineage>
</organism>
<sequence length="766" mass="87787">MPCPCGGGTKLVQCQDCQEYVLSCRECWIASHLNNPWHWARVWNGSFFVRSDISALRENFAIQLGHSGKPCPTLDQPKPVKFTVTHSNGVHGTCLSFCNCGQGSRVQQLMRARLFPASLLEPETAFTFTVLREYDIHSLQAKIPAYDYLLSLRRLTDNVHTHRVNDPYQIFMLVARIWRYLKTRIRTGEIFNINEVHFPHRPAHSLILYCPVCPDPAINMVGEWWKTPDRYRHLIMMYSVCDGNMKLNQFHKNSGSDDKSLFQGNSYFPPLEPYKEFLITVKKSPLVATSSDCGHVKVINKQMHQSSKTSIPLRKVGVATTACNHVFIQAVTDMYGAERFSTVFEITLQQITATSFLTSSHMMQCATSHRISIFDLRSLSIYAHIAYVERGVPDMHMRGHNENNCQEQYSLPYHWCNAHVHGEAIEQPWVEFNQVGGYTRQMKDGHREDTLISHVNDWNFKKLVNIYHTPAHQLKTARVMYQDSRNELEQLSHAHKDNVAAWSRIDRTPRPLNGSSKTWISVYHRYQARVPSVRSLLINWAREKSSVLTPSIFNNGRESEAEITLEAYWLKAIEAENLRSDISEVIGGRCYTLTEKDEDALIILRERLTAVLDEFRVLQAVVTPGLPPRLLAESCSADQDMFKLGLPSDLTPEERIKYDLSAVAEQECRLRESQITATILSLKHTCNRLLSLQTQRERNVDTEKQRTRAGKGILRIMVTRDVEIAAYNEYRRALISLGVKDAGKIYPPLTAADTFKKDTHGKRHLR</sequence>
<dbReference type="InterPro" id="IPR041457">
    <property type="entry name" value="CxC2_KDZ-assoc"/>
</dbReference>
<reference evidence="2" key="1">
    <citation type="submission" date="2022-08" db="EMBL/GenBank/DDBJ databases">
        <authorList>
            <consortium name="DOE Joint Genome Institute"/>
            <person name="Min B."/>
            <person name="Riley R."/>
            <person name="Sierra-Patev S."/>
            <person name="Naranjo-Ortiz M."/>
            <person name="Looney B."/>
            <person name="Konkel Z."/>
            <person name="Slot J.C."/>
            <person name="Sakamoto Y."/>
            <person name="Steenwyk J.L."/>
            <person name="Rokas A."/>
            <person name="Carro J."/>
            <person name="Camarero S."/>
            <person name="Ferreira P."/>
            <person name="Molpeceres G."/>
            <person name="Ruiz-Duenas F.J."/>
            <person name="Serrano A."/>
            <person name="Henrissat B."/>
            <person name="Drula E."/>
            <person name="Hughes K.W."/>
            <person name="Mata J.L."/>
            <person name="Ishikawa N.K."/>
            <person name="Vargas-Isla R."/>
            <person name="Ushijima S."/>
            <person name="Smith C.A."/>
            <person name="Ahrendt S."/>
            <person name="Andreopoulos W."/>
            <person name="He G."/>
            <person name="Labutti K."/>
            <person name="Lipzen A."/>
            <person name="Ng V."/>
            <person name="Sandor L."/>
            <person name="Barry K."/>
            <person name="Martinez A.T."/>
            <person name="Xiao Y."/>
            <person name="Gibbons J.G."/>
            <person name="Terashima K."/>
            <person name="Hibbett D.S."/>
            <person name="Grigoriev I.V."/>
        </authorList>
    </citation>
    <scope>NUCLEOTIDE SEQUENCE</scope>
    <source>
        <strain evidence="2">TFB9207</strain>
    </source>
</reference>
<dbReference type="EMBL" id="MU806707">
    <property type="protein sequence ID" value="KAJ3833393.1"/>
    <property type="molecule type" value="Genomic_DNA"/>
</dbReference>
<dbReference type="Proteomes" id="UP001163846">
    <property type="component" value="Unassembled WGS sequence"/>
</dbReference>
<keyword evidence="3" id="KW-1185">Reference proteome</keyword>
<protein>
    <recommendedName>
        <fullName evidence="1">CxC2-like cysteine cluster KDZ transposase-associated domain-containing protein</fullName>
    </recommendedName>
</protein>
<evidence type="ECO:0000259" key="1">
    <source>
        <dbReference type="Pfam" id="PF18803"/>
    </source>
</evidence>
<name>A0AA38NZ86_9AGAR</name>
<dbReference type="InterPro" id="IPR040521">
    <property type="entry name" value="KDZ"/>
</dbReference>
<gene>
    <name evidence="2" type="ORF">F5878DRAFT_699884</name>
</gene>
<evidence type="ECO:0000313" key="3">
    <source>
        <dbReference type="Proteomes" id="UP001163846"/>
    </source>
</evidence>
<accession>A0AA38NZ86</accession>
<feature type="domain" description="CxC2-like cysteine cluster KDZ transposase-associated" evidence="1">
    <location>
        <begin position="61"/>
        <end position="159"/>
    </location>
</feature>
<dbReference type="Pfam" id="PF18758">
    <property type="entry name" value="KDZ"/>
    <property type="match status" value="1"/>
</dbReference>
<comment type="caution">
    <text evidence="2">The sequence shown here is derived from an EMBL/GenBank/DDBJ whole genome shotgun (WGS) entry which is preliminary data.</text>
</comment>
<evidence type="ECO:0000313" key="2">
    <source>
        <dbReference type="EMBL" id="KAJ3833393.1"/>
    </source>
</evidence>
<dbReference type="AlphaFoldDB" id="A0AA38NZ86"/>